<protein>
    <submittedName>
        <fullName evidence="2">Uncharacterized protein</fullName>
    </submittedName>
</protein>
<sequence length="415" mass="48155">MSTPVRIYEGYVKSNKSVVSVLKQRSREEVVSPSEMQMTSNDWISCSSAETILSYLNEERAREKENMLQLNKKLGEQVGRLHIMESEELFVQIITNIEEFAELFRTLLGGERPEIERLKDKIKTIEVERSRVSENLVKLNVEKDELVGTVKLLKQTVEKTSNDVLLLREENQKLKVECAMLTEKRQVQERRVISLQEELQYARETINTKDNEIGTIIGGKSGISIVVSMERSLKDATASIQKKYDEKLKKIKLSYETRMAEELNAWPGRLREAQSDEVDSIFREVDGCREEIKCLKEQLEGQSMYIQSLKSSHEEYKQWSEKRLGEFKANLNFMSSCLRKYILTNFSLKLEIDEYRIELERLETRRSGWTRRLPGTQSFLATKTRIEPSLSARASINISMPLVPENQQDIVDTSY</sequence>
<reference evidence="2" key="3">
    <citation type="submission" date="2023-05" db="EMBL/GenBank/DDBJ databases">
        <authorList>
            <person name="Smith C.H."/>
        </authorList>
    </citation>
    <scope>NUCLEOTIDE SEQUENCE</scope>
    <source>
        <strain evidence="2">CHS0354</strain>
        <tissue evidence="2">Mantle</tissue>
    </source>
</reference>
<name>A0AAE0TJ19_9BIVA</name>
<comment type="caution">
    <text evidence="2">The sequence shown here is derived from an EMBL/GenBank/DDBJ whole genome shotgun (WGS) entry which is preliminary data.</text>
</comment>
<keyword evidence="3" id="KW-1185">Reference proteome</keyword>
<accession>A0AAE0TJ19</accession>
<dbReference type="Proteomes" id="UP001195483">
    <property type="component" value="Unassembled WGS sequence"/>
</dbReference>
<dbReference type="EMBL" id="JAEAOA010000360">
    <property type="protein sequence ID" value="KAK3611259.1"/>
    <property type="molecule type" value="Genomic_DNA"/>
</dbReference>
<feature type="coiled-coil region" evidence="1">
    <location>
        <begin position="345"/>
        <end position="372"/>
    </location>
</feature>
<gene>
    <name evidence="2" type="ORF">CHS0354_004903</name>
</gene>
<evidence type="ECO:0000313" key="3">
    <source>
        <dbReference type="Proteomes" id="UP001195483"/>
    </source>
</evidence>
<dbReference type="AlphaFoldDB" id="A0AAE0TJ19"/>
<evidence type="ECO:0000256" key="1">
    <source>
        <dbReference type="SAM" id="Coils"/>
    </source>
</evidence>
<proteinExistence type="predicted"/>
<keyword evidence="1" id="KW-0175">Coiled coil</keyword>
<feature type="coiled-coil region" evidence="1">
    <location>
        <begin position="115"/>
        <end position="198"/>
    </location>
</feature>
<reference evidence="2" key="1">
    <citation type="journal article" date="2021" name="Genome Biol. Evol.">
        <title>A High-Quality Reference Genome for a Parasitic Bivalve with Doubly Uniparental Inheritance (Bivalvia: Unionida).</title>
        <authorList>
            <person name="Smith C.H."/>
        </authorList>
    </citation>
    <scope>NUCLEOTIDE SEQUENCE</scope>
    <source>
        <strain evidence="2">CHS0354</strain>
    </source>
</reference>
<reference evidence="2" key="2">
    <citation type="journal article" date="2021" name="Genome Biol. Evol.">
        <title>Developing a high-quality reference genome for a parasitic bivalve with doubly uniparental inheritance (Bivalvia: Unionida).</title>
        <authorList>
            <person name="Smith C.H."/>
        </authorList>
    </citation>
    <scope>NUCLEOTIDE SEQUENCE</scope>
    <source>
        <strain evidence="2">CHS0354</strain>
        <tissue evidence="2">Mantle</tissue>
    </source>
</reference>
<evidence type="ECO:0000313" key="2">
    <source>
        <dbReference type="EMBL" id="KAK3611259.1"/>
    </source>
</evidence>
<organism evidence="2 3">
    <name type="scientific">Potamilus streckersoni</name>
    <dbReference type="NCBI Taxonomy" id="2493646"/>
    <lineage>
        <taxon>Eukaryota</taxon>
        <taxon>Metazoa</taxon>
        <taxon>Spiralia</taxon>
        <taxon>Lophotrochozoa</taxon>
        <taxon>Mollusca</taxon>
        <taxon>Bivalvia</taxon>
        <taxon>Autobranchia</taxon>
        <taxon>Heteroconchia</taxon>
        <taxon>Palaeoheterodonta</taxon>
        <taxon>Unionida</taxon>
        <taxon>Unionoidea</taxon>
        <taxon>Unionidae</taxon>
        <taxon>Ambleminae</taxon>
        <taxon>Lampsilini</taxon>
        <taxon>Potamilus</taxon>
    </lineage>
</organism>